<feature type="compositionally biased region" description="Low complexity" evidence="1">
    <location>
        <begin position="99"/>
        <end position="124"/>
    </location>
</feature>
<accession>A0A448WWV0</accession>
<comment type="caution">
    <text evidence="2">The sequence shown here is derived from an EMBL/GenBank/DDBJ whole genome shotgun (WGS) entry which is preliminary data.</text>
</comment>
<feature type="region of interest" description="Disordered" evidence="1">
    <location>
        <begin position="72"/>
        <end position="128"/>
    </location>
</feature>
<feature type="region of interest" description="Disordered" evidence="1">
    <location>
        <begin position="158"/>
        <end position="187"/>
    </location>
</feature>
<evidence type="ECO:0000313" key="2">
    <source>
        <dbReference type="EMBL" id="VEL22239.1"/>
    </source>
</evidence>
<evidence type="ECO:0000313" key="3">
    <source>
        <dbReference type="Proteomes" id="UP000784294"/>
    </source>
</evidence>
<evidence type="ECO:0000256" key="1">
    <source>
        <dbReference type="SAM" id="MobiDB-lite"/>
    </source>
</evidence>
<reference evidence="2" key="1">
    <citation type="submission" date="2018-11" db="EMBL/GenBank/DDBJ databases">
        <authorList>
            <consortium name="Pathogen Informatics"/>
        </authorList>
    </citation>
    <scope>NUCLEOTIDE SEQUENCE</scope>
</reference>
<gene>
    <name evidence="2" type="ORF">PXEA_LOCUS15679</name>
</gene>
<proteinExistence type="predicted"/>
<organism evidence="2 3">
    <name type="scientific">Protopolystoma xenopodis</name>
    <dbReference type="NCBI Taxonomy" id="117903"/>
    <lineage>
        <taxon>Eukaryota</taxon>
        <taxon>Metazoa</taxon>
        <taxon>Spiralia</taxon>
        <taxon>Lophotrochozoa</taxon>
        <taxon>Platyhelminthes</taxon>
        <taxon>Monogenea</taxon>
        <taxon>Polyopisthocotylea</taxon>
        <taxon>Polystomatidea</taxon>
        <taxon>Polystomatidae</taxon>
        <taxon>Protopolystoma</taxon>
    </lineage>
</organism>
<protein>
    <submittedName>
        <fullName evidence="2">Uncharacterized protein</fullName>
    </submittedName>
</protein>
<feature type="compositionally biased region" description="Polar residues" evidence="1">
    <location>
        <begin position="72"/>
        <end position="88"/>
    </location>
</feature>
<name>A0A448WWV0_9PLAT</name>
<dbReference type="EMBL" id="CAAALY010055387">
    <property type="protein sequence ID" value="VEL22239.1"/>
    <property type="molecule type" value="Genomic_DNA"/>
</dbReference>
<dbReference type="AlphaFoldDB" id="A0A448WWV0"/>
<feature type="compositionally biased region" description="Low complexity" evidence="1">
    <location>
        <begin position="173"/>
        <end position="187"/>
    </location>
</feature>
<dbReference type="Proteomes" id="UP000784294">
    <property type="component" value="Unassembled WGS sequence"/>
</dbReference>
<feature type="compositionally biased region" description="Gly residues" evidence="1">
    <location>
        <begin position="160"/>
        <end position="172"/>
    </location>
</feature>
<sequence length="255" mass="25674">MYEGFQNLTVTRQHPIALPLSLLTASSTTEKTTRIVAETDTSNASGPTPNVTQQTVCLPATSEVGRFTVQRTAGSVSETPNTGGQMKSAQAKPGTSLKPQALPPHYQQLQHQCQQPQPQQQQQHYSLTSQLPSALRRALVQVARSKAGTVSIGQAAAMAGSGGTGGSSGGAGSPTLPTSPVTTTPLTNVSIGATASTATSSAAGTSGNSVTATPSVSSALAAMTPSTSAAMAIVPFTANSGQARLMAPTGGRGEN</sequence>
<keyword evidence="3" id="KW-1185">Reference proteome</keyword>